<keyword evidence="3" id="KW-0863">Zinc-finger</keyword>
<accession>A0A8H6LEW4</accession>
<evidence type="ECO:0000313" key="9">
    <source>
        <dbReference type="Proteomes" id="UP000593570"/>
    </source>
</evidence>
<organism evidence="8 9">
    <name type="scientific">Fusarium oxysporum f. sp. conglutinans</name>
    <dbReference type="NCBI Taxonomy" id="100902"/>
    <lineage>
        <taxon>Eukaryota</taxon>
        <taxon>Fungi</taxon>
        <taxon>Dikarya</taxon>
        <taxon>Ascomycota</taxon>
        <taxon>Pezizomycotina</taxon>
        <taxon>Sordariomycetes</taxon>
        <taxon>Hypocreomycetidae</taxon>
        <taxon>Hypocreales</taxon>
        <taxon>Nectriaceae</taxon>
        <taxon>Fusarium</taxon>
        <taxon>Fusarium oxysporum species complex</taxon>
    </lineage>
</organism>
<dbReference type="GO" id="GO:0008270">
    <property type="term" value="F:zinc ion binding"/>
    <property type="evidence" value="ECO:0007669"/>
    <property type="project" value="UniProtKB-KW"/>
</dbReference>
<evidence type="ECO:0000256" key="1">
    <source>
        <dbReference type="ARBA" id="ARBA00004123"/>
    </source>
</evidence>
<dbReference type="AlphaFoldDB" id="A0A8H6LEW4"/>
<feature type="region of interest" description="Disordered" evidence="6">
    <location>
        <begin position="725"/>
        <end position="748"/>
    </location>
</feature>
<evidence type="ECO:0000313" key="8">
    <source>
        <dbReference type="EMBL" id="KAF6517654.1"/>
    </source>
</evidence>
<dbReference type="GO" id="GO:0005634">
    <property type="term" value="C:nucleus"/>
    <property type="evidence" value="ECO:0007669"/>
    <property type="project" value="UniProtKB-SubCell"/>
</dbReference>
<protein>
    <recommendedName>
        <fullName evidence="7">HAT C-terminal dimerisation domain-containing protein</fullName>
    </recommendedName>
</protein>
<dbReference type="InterPro" id="IPR052035">
    <property type="entry name" value="ZnF_BED_domain_contain"/>
</dbReference>
<feature type="region of interest" description="Disordered" evidence="6">
    <location>
        <begin position="638"/>
        <end position="661"/>
    </location>
</feature>
<keyword evidence="5" id="KW-0539">Nucleus</keyword>
<dbReference type="InterPro" id="IPR021851">
    <property type="entry name" value="DUF3455"/>
</dbReference>
<keyword evidence="2" id="KW-0479">Metal-binding</keyword>
<evidence type="ECO:0000256" key="2">
    <source>
        <dbReference type="ARBA" id="ARBA00022723"/>
    </source>
</evidence>
<keyword evidence="4" id="KW-0862">Zinc</keyword>
<evidence type="ECO:0000259" key="7">
    <source>
        <dbReference type="Pfam" id="PF05699"/>
    </source>
</evidence>
<evidence type="ECO:0000256" key="4">
    <source>
        <dbReference type="ARBA" id="ARBA00022833"/>
    </source>
</evidence>
<name>A0A8H6LEW4_FUSOX</name>
<dbReference type="Pfam" id="PF05699">
    <property type="entry name" value="Dimer_Tnp_hAT"/>
    <property type="match status" value="1"/>
</dbReference>
<dbReference type="GO" id="GO:0046983">
    <property type="term" value="F:protein dimerization activity"/>
    <property type="evidence" value="ECO:0007669"/>
    <property type="project" value="InterPro"/>
</dbReference>
<dbReference type="Pfam" id="PF11937">
    <property type="entry name" value="DUF3455"/>
    <property type="match status" value="1"/>
</dbReference>
<feature type="compositionally biased region" description="Polar residues" evidence="6">
    <location>
        <begin position="646"/>
        <end position="661"/>
    </location>
</feature>
<evidence type="ECO:0000256" key="6">
    <source>
        <dbReference type="SAM" id="MobiDB-lite"/>
    </source>
</evidence>
<comment type="subcellular location">
    <subcellularLocation>
        <location evidence="1">Nucleus</location>
    </subcellularLocation>
</comment>
<sequence length="946" mass="105758">MLVELIVSSNQSFSFAENPILREIFGYLNPSVSIQRANLSATAVRYKIIQEYNRHKQKVIEVLRDSPGALHISFDGWTSRNKLALYGIACFFRDEKNRPCKIMIGVPEAHRHFGSTIGGEVLDVLHTLGVSPEKIGYFTLDNAENNDTAMEVIGAELGFDGRLRRGRCFGHTINLSAKALLFGKIADAFEQQLSGAEALSDTEYARWRKRGPVGKLHNIVVDVRISHRLIYLFKEVQRDEINRATTLKLRSKKPLKLIIDNDTRWLSQLYMIRRALRLKTSIELLLIKYKAQWEDENRSKKTGQVTQAKLAKKPRILRDENQLTDKDWEVLYHLEAILTVFETVVKTLEGDGHIRRRKQGWTGSYGNIWDVVLGYELLLNTLEEYKQLAADFPDPEHFRIGINLAWDKLDEYYRRLDETPIYYTAMALHPAYRWDWFDETWAHKPSWVEKAKEMVADVWLSDYAHLEVRTSSSRGDDEPPAKRPRFFNPFEKNSRLPSSIPPYAAAIVVDEYQAWQTDREASDGNVRDPIGYWITKQGRYPRLSRMALDFLTIQPMSAECERLFSAAGKMVSGLRTNLDAEIIAICQVLRSWYRAGLIKDLDPLLKSHLESKLDGGCGTLSDDELALAESKWLLEGEDSASEVDDSTQQQQAEESVSTSESLVNGARGTVYDIGWAPGADAHRDPPCVIMMMMDNVAMLAEVFVAFTLAAFAWASPPIDKLCPSQSGMPAKPNPTLPSNGGASELPEPSQGAALKHIALGFGIQNYTCADTDTTPTPVGALAVLYDVTHLYPGQSHSSLTQAEWASLPGEVLNTLKVPLNLNENGIGASPIKPFPKKQDIKIRRLSKKISYLGHHYFNSAGVPTFDLDKACQLLIAKKIDGIKAPGSSPSGPDGTGAVDWLFLGDAGGSHGISFVYRVLTASGASHGCKTKGVDSTSYAAMYWFYN</sequence>
<dbReference type="EMBL" id="JACDXP010000011">
    <property type="protein sequence ID" value="KAF6517654.1"/>
    <property type="molecule type" value="Genomic_DNA"/>
</dbReference>
<reference evidence="8 9" key="1">
    <citation type="journal article" date="2020" name="bioRxiv">
        <title>A chromosome-scale genome assembly for the Fusarium oxysporum strain Fo5176 to establish a model Arabidopsis-fungal pathosystem.</title>
        <authorList>
            <person name="Fokkens L."/>
            <person name="Guo L."/>
            <person name="Dora S."/>
            <person name="Wang B."/>
            <person name="Ye K."/>
            <person name="Sanchez-Rodriguez C."/>
            <person name="Croll D."/>
        </authorList>
    </citation>
    <scope>NUCLEOTIDE SEQUENCE [LARGE SCALE GENOMIC DNA]</scope>
    <source>
        <strain evidence="8 9">Fo5176</strain>
    </source>
</reference>
<dbReference type="PANTHER" id="PTHR46481:SF10">
    <property type="entry name" value="ZINC FINGER BED DOMAIN-CONTAINING PROTEIN 39"/>
    <property type="match status" value="1"/>
</dbReference>
<dbReference type="SUPFAM" id="SSF53098">
    <property type="entry name" value="Ribonuclease H-like"/>
    <property type="match status" value="1"/>
</dbReference>
<dbReference type="PANTHER" id="PTHR46481">
    <property type="entry name" value="ZINC FINGER BED DOMAIN-CONTAINING PROTEIN 4"/>
    <property type="match status" value="1"/>
</dbReference>
<evidence type="ECO:0000256" key="5">
    <source>
        <dbReference type="ARBA" id="ARBA00023242"/>
    </source>
</evidence>
<dbReference type="Proteomes" id="UP000593570">
    <property type="component" value="Unassembled WGS sequence"/>
</dbReference>
<comment type="caution">
    <text evidence="8">The sequence shown here is derived from an EMBL/GenBank/DDBJ whole genome shotgun (WGS) entry which is preliminary data.</text>
</comment>
<evidence type="ECO:0000256" key="3">
    <source>
        <dbReference type="ARBA" id="ARBA00022771"/>
    </source>
</evidence>
<feature type="domain" description="HAT C-terminal dimerisation" evidence="7">
    <location>
        <begin position="526"/>
        <end position="593"/>
    </location>
</feature>
<proteinExistence type="predicted"/>
<gene>
    <name evidence="8" type="ORF">HZS61_003215</name>
</gene>
<dbReference type="InterPro" id="IPR008906">
    <property type="entry name" value="HATC_C_dom"/>
</dbReference>
<dbReference type="InterPro" id="IPR012337">
    <property type="entry name" value="RNaseH-like_sf"/>
</dbReference>